<reference evidence="2 3" key="1">
    <citation type="submission" date="2019-05" db="EMBL/GenBank/DDBJ databases">
        <title>Another draft genome of Portunus trituberculatus and its Hox gene families provides insights of decapod evolution.</title>
        <authorList>
            <person name="Jeong J.-H."/>
            <person name="Song I."/>
            <person name="Kim S."/>
            <person name="Choi T."/>
            <person name="Kim D."/>
            <person name="Ryu S."/>
            <person name="Kim W."/>
        </authorList>
    </citation>
    <scope>NUCLEOTIDE SEQUENCE [LARGE SCALE GENOMIC DNA]</scope>
    <source>
        <tissue evidence="2">Muscle</tissue>
    </source>
</reference>
<dbReference type="Proteomes" id="UP000324222">
    <property type="component" value="Unassembled WGS sequence"/>
</dbReference>
<comment type="caution">
    <text evidence="2">The sequence shown here is derived from an EMBL/GenBank/DDBJ whole genome shotgun (WGS) entry which is preliminary data.</text>
</comment>
<name>A0A5B7GV76_PORTR</name>
<accession>A0A5B7GV76</accession>
<gene>
    <name evidence="2" type="ORF">E2C01_055160</name>
</gene>
<evidence type="ECO:0000313" key="3">
    <source>
        <dbReference type="Proteomes" id="UP000324222"/>
    </source>
</evidence>
<feature type="compositionally biased region" description="Polar residues" evidence="1">
    <location>
        <begin position="62"/>
        <end position="72"/>
    </location>
</feature>
<feature type="compositionally biased region" description="Low complexity" evidence="1">
    <location>
        <begin position="19"/>
        <end position="37"/>
    </location>
</feature>
<feature type="region of interest" description="Disordered" evidence="1">
    <location>
        <begin position="1"/>
        <end position="112"/>
    </location>
</feature>
<evidence type="ECO:0000256" key="1">
    <source>
        <dbReference type="SAM" id="MobiDB-lite"/>
    </source>
</evidence>
<dbReference type="EMBL" id="VSRR010018210">
    <property type="protein sequence ID" value="MPC61097.1"/>
    <property type="molecule type" value="Genomic_DNA"/>
</dbReference>
<feature type="compositionally biased region" description="Basic and acidic residues" evidence="1">
    <location>
        <begin position="1"/>
        <end position="18"/>
    </location>
</feature>
<protein>
    <submittedName>
        <fullName evidence="2">Uncharacterized protein</fullName>
    </submittedName>
</protein>
<dbReference type="AlphaFoldDB" id="A0A5B7GV76"/>
<evidence type="ECO:0000313" key="2">
    <source>
        <dbReference type="EMBL" id="MPC61097.1"/>
    </source>
</evidence>
<sequence length="112" mass="12003">MKEARESDNWQRREHREVTQPSTTDDTLSSPSTSKESSAVEEKGRGRGSSSSSSRLRYTAHCSRSGSPSQILSHGAPARIKATQQGASGLLPAPPFSSPSTLPRAPPHLHTP</sequence>
<proteinExistence type="predicted"/>
<organism evidence="2 3">
    <name type="scientific">Portunus trituberculatus</name>
    <name type="common">Swimming crab</name>
    <name type="synonym">Neptunus trituberculatus</name>
    <dbReference type="NCBI Taxonomy" id="210409"/>
    <lineage>
        <taxon>Eukaryota</taxon>
        <taxon>Metazoa</taxon>
        <taxon>Ecdysozoa</taxon>
        <taxon>Arthropoda</taxon>
        <taxon>Crustacea</taxon>
        <taxon>Multicrustacea</taxon>
        <taxon>Malacostraca</taxon>
        <taxon>Eumalacostraca</taxon>
        <taxon>Eucarida</taxon>
        <taxon>Decapoda</taxon>
        <taxon>Pleocyemata</taxon>
        <taxon>Brachyura</taxon>
        <taxon>Eubrachyura</taxon>
        <taxon>Portunoidea</taxon>
        <taxon>Portunidae</taxon>
        <taxon>Portuninae</taxon>
        <taxon>Portunus</taxon>
    </lineage>
</organism>
<keyword evidence="3" id="KW-1185">Reference proteome</keyword>